<dbReference type="EMBL" id="LAZR01005651">
    <property type="protein sequence ID" value="KKM98209.1"/>
    <property type="molecule type" value="Genomic_DNA"/>
</dbReference>
<reference evidence="2" key="1">
    <citation type="journal article" date="2015" name="Nature">
        <title>Complex archaea that bridge the gap between prokaryotes and eukaryotes.</title>
        <authorList>
            <person name="Spang A."/>
            <person name="Saw J.H."/>
            <person name="Jorgensen S.L."/>
            <person name="Zaremba-Niedzwiedzka K."/>
            <person name="Martijn J."/>
            <person name="Lind A.E."/>
            <person name="van Eijk R."/>
            <person name="Schleper C."/>
            <person name="Guy L."/>
            <person name="Ettema T.J."/>
        </authorList>
    </citation>
    <scope>NUCLEOTIDE SEQUENCE</scope>
</reference>
<protein>
    <recommendedName>
        <fullName evidence="1">ORC1/DEAH AAA+ ATPase domain-containing protein</fullName>
    </recommendedName>
</protein>
<gene>
    <name evidence="2" type="ORF">LCGC14_1160280</name>
</gene>
<evidence type="ECO:0000259" key="1">
    <source>
        <dbReference type="Pfam" id="PF13401"/>
    </source>
</evidence>
<dbReference type="GO" id="GO:0016887">
    <property type="term" value="F:ATP hydrolysis activity"/>
    <property type="evidence" value="ECO:0007669"/>
    <property type="project" value="InterPro"/>
</dbReference>
<dbReference type="InterPro" id="IPR052026">
    <property type="entry name" value="ExeA_AAA_ATPase_DNA-bind"/>
</dbReference>
<dbReference type="InterPro" id="IPR049945">
    <property type="entry name" value="AAA_22"/>
</dbReference>
<dbReference type="AlphaFoldDB" id="A0A0F9LSS0"/>
<organism evidence="2">
    <name type="scientific">marine sediment metagenome</name>
    <dbReference type="NCBI Taxonomy" id="412755"/>
    <lineage>
        <taxon>unclassified sequences</taxon>
        <taxon>metagenomes</taxon>
        <taxon>ecological metagenomes</taxon>
    </lineage>
</organism>
<dbReference type="PANTHER" id="PTHR35894">
    <property type="entry name" value="GENERAL SECRETION PATHWAY PROTEIN A-RELATED"/>
    <property type="match status" value="1"/>
</dbReference>
<dbReference type="Gene3D" id="3.40.50.300">
    <property type="entry name" value="P-loop containing nucleotide triphosphate hydrolases"/>
    <property type="match status" value="1"/>
</dbReference>
<evidence type="ECO:0000313" key="2">
    <source>
        <dbReference type="EMBL" id="KKM98209.1"/>
    </source>
</evidence>
<dbReference type="Pfam" id="PF13401">
    <property type="entry name" value="AAA_22"/>
    <property type="match status" value="1"/>
</dbReference>
<dbReference type="SUPFAM" id="SSF52540">
    <property type="entry name" value="P-loop containing nucleoside triphosphate hydrolases"/>
    <property type="match status" value="1"/>
</dbReference>
<sequence>MYEAHWGLKEKPFENTPDPRFIYLSHEHLEAATRLTYVIKERKGAALLTGEYGCGKTIMSRLIFEILPQDKYEIALVTNPMLNPLELLREICLQLGIKISKKMPKTKLLKELNQRFYENMNKGRDTVLIVDEAQAIRDLMAFEELRLLLNFQLNNRFLLTLLLIGQPELREKIDELKQLKQRLTLSYHLNPLNKEDTEKYIVHRLAIAGTKEKIFVGRACSTIWEDAGGVPRMINSICDMCLLVGYTKGLKEINADIAKRSAHGLDQ</sequence>
<name>A0A0F9LSS0_9ZZZZ</name>
<accession>A0A0F9LSS0</accession>
<dbReference type="InterPro" id="IPR027417">
    <property type="entry name" value="P-loop_NTPase"/>
</dbReference>
<feature type="domain" description="ORC1/DEAH AAA+ ATPase" evidence="1">
    <location>
        <begin position="41"/>
        <end position="172"/>
    </location>
</feature>
<proteinExistence type="predicted"/>
<comment type="caution">
    <text evidence="2">The sequence shown here is derived from an EMBL/GenBank/DDBJ whole genome shotgun (WGS) entry which is preliminary data.</text>
</comment>
<dbReference type="PANTHER" id="PTHR35894:SF1">
    <property type="entry name" value="PHOSPHORIBULOKINASE _ URIDINE KINASE FAMILY"/>
    <property type="match status" value="1"/>
</dbReference>